<keyword evidence="5" id="KW-1185">Reference proteome</keyword>
<dbReference type="EMBL" id="CPYI01000024">
    <property type="protein sequence ID" value="CNF58841.1"/>
    <property type="molecule type" value="Genomic_DNA"/>
</dbReference>
<accession>A0A0T9M4F5</accession>
<organism evidence="2 4">
    <name type="scientific">Yersinia kristensenii</name>
    <dbReference type="NCBI Taxonomy" id="28152"/>
    <lineage>
        <taxon>Bacteria</taxon>
        <taxon>Pseudomonadati</taxon>
        <taxon>Pseudomonadota</taxon>
        <taxon>Gammaproteobacteria</taxon>
        <taxon>Enterobacterales</taxon>
        <taxon>Yersiniaceae</taxon>
        <taxon>Yersinia</taxon>
    </lineage>
</organism>
<gene>
    <name evidence="3" type="ORF">CBW52_21490</name>
    <name evidence="2" type="ORF">ERS008491_04173</name>
</gene>
<name>A0A0T9M4F5_YERKR</name>
<dbReference type="AlphaFoldDB" id="A0A0T9M4F5"/>
<proteinExistence type="predicted"/>
<protein>
    <submittedName>
        <fullName evidence="2">Uncharacterized protein</fullName>
    </submittedName>
</protein>
<dbReference type="Proteomes" id="UP000195840">
    <property type="component" value="Unassembled WGS sequence"/>
</dbReference>
<reference evidence="2 4" key="1">
    <citation type="submission" date="2015-03" db="EMBL/GenBank/DDBJ databases">
        <authorList>
            <person name="Murphy D."/>
        </authorList>
    </citation>
    <scope>NUCLEOTIDE SEQUENCE [LARGE SCALE GENOMIC DNA]</scope>
    <source>
        <strain evidence="2 4">FCF326</strain>
    </source>
</reference>
<evidence type="ECO:0000256" key="1">
    <source>
        <dbReference type="SAM" id="Phobius"/>
    </source>
</evidence>
<evidence type="ECO:0000313" key="3">
    <source>
        <dbReference type="EMBL" id="OVZ77175.1"/>
    </source>
</evidence>
<dbReference type="Proteomes" id="UP000045824">
    <property type="component" value="Unassembled WGS sequence"/>
</dbReference>
<keyword evidence="1" id="KW-0812">Transmembrane</keyword>
<feature type="transmembrane region" description="Helical" evidence="1">
    <location>
        <begin position="52"/>
        <end position="76"/>
    </location>
</feature>
<sequence length="83" mass="9763">MSRLVSLSLSFFWFFWLFCFFSLLIVETFPDIMSHIHSIYLGAIVSAELYDSLIAFSLWLSFISAIIAMFFIDLLFKKVRNFS</sequence>
<keyword evidence="1" id="KW-0472">Membrane</keyword>
<dbReference type="EMBL" id="NHOG01000030">
    <property type="protein sequence ID" value="OVZ77175.1"/>
    <property type="molecule type" value="Genomic_DNA"/>
</dbReference>
<keyword evidence="1" id="KW-1133">Transmembrane helix</keyword>
<evidence type="ECO:0000313" key="2">
    <source>
        <dbReference type="EMBL" id="CNF58841.1"/>
    </source>
</evidence>
<reference evidence="3 5" key="2">
    <citation type="submission" date="2017-05" db="EMBL/GenBank/DDBJ databases">
        <title>Whole genome sequencing of Yersinia kristensenii.</title>
        <authorList>
            <person name="Campioni F."/>
        </authorList>
    </citation>
    <scope>NUCLEOTIDE SEQUENCE [LARGE SCALE GENOMIC DNA]</scope>
    <source>
        <strain evidence="3 5">CFSAN060538</strain>
    </source>
</reference>
<evidence type="ECO:0000313" key="4">
    <source>
        <dbReference type="Proteomes" id="UP000045824"/>
    </source>
</evidence>
<evidence type="ECO:0000313" key="5">
    <source>
        <dbReference type="Proteomes" id="UP000195840"/>
    </source>
</evidence>